<reference evidence="2 3" key="1">
    <citation type="journal article" date="2019" name="Emerg. Microbes Infect.">
        <title>Comprehensive subspecies identification of 175 nontuberculous mycobacteria species based on 7547 genomic profiles.</title>
        <authorList>
            <person name="Matsumoto Y."/>
            <person name="Kinjo T."/>
            <person name="Motooka D."/>
            <person name="Nabeya D."/>
            <person name="Jung N."/>
            <person name="Uechi K."/>
            <person name="Horii T."/>
            <person name="Iida T."/>
            <person name="Fujita J."/>
            <person name="Nakamura S."/>
        </authorList>
    </citation>
    <scope>NUCLEOTIDE SEQUENCE [LARGE SCALE GENOMIC DNA]</scope>
    <source>
        <strain evidence="2 3">JCM 13571</strain>
    </source>
</reference>
<evidence type="ECO:0000313" key="3">
    <source>
        <dbReference type="Proteomes" id="UP000467260"/>
    </source>
</evidence>
<sequence>MAIAAYVSTPYIKIGGKIYSLTIEDPDPEDTPATTDAAQQEIDPHPDSYSGLSPPQPCGGLSSYSVRSAPEMSISPP</sequence>
<accession>A0A7I7WXP2</accession>
<dbReference type="KEGG" id="mhib:MHIB_07770"/>
<evidence type="ECO:0000313" key="2">
    <source>
        <dbReference type="EMBL" id="BBZ22359.1"/>
    </source>
</evidence>
<feature type="region of interest" description="Disordered" evidence="1">
    <location>
        <begin position="23"/>
        <end position="77"/>
    </location>
</feature>
<keyword evidence="3" id="KW-1185">Reference proteome</keyword>
<organism evidence="2 3">
    <name type="scientific">Mycolicibacter hiberniae</name>
    <dbReference type="NCBI Taxonomy" id="29314"/>
    <lineage>
        <taxon>Bacteria</taxon>
        <taxon>Bacillati</taxon>
        <taxon>Actinomycetota</taxon>
        <taxon>Actinomycetes</taxon>
        <taxon>Mycobacteriales</taxon>
        <taxon>Mycobacteriaceae</taxon>
        <taxon>Mycolicibacter</taxon>
    </lineage>
</organism>
<protein>
    <submittedName>
        <fullName evidence="2">Uncharacterized protein</fullName>
    </submittedName>
</protein>
<dbReference type="Proteomes" id="UP000467260">
    <property type="component" value="Chromosome"/>
</dbReference>
<dbReference type="EMBL" id="AP022609">
    <property type="protein sequence ID" value="BBZ22359.1"/>
    <property type="molecule type" value="Genomic_DNA"/>
</dbReference>
<evidence type="ECO:0000256" key="1">
    <source>
        <dbReference type="SAM" id="MobiDB-lite"/>
    </source>
</evidence>
<proteinExistence type="predicted"/>
<gene>
    <name evidence="2" type="ORF">MHIB_07770</name>
</gene>
<name>A0A7I7WXP2_9MYCO</name>
<feature type="compositionally biased region" description="Low complexity" evidence="1">
    <location>
        <begin position="31"/>
        <end position="41"/>
    </location>
</feature>
<dbReference type="AlphaFoldDB" id="A0A7I7WXP2"/>